<protein>
    <recommendedName>
        <fullName evidence="1">Siphovirus-type tail component RIFT-related domain-containing protein</fullName>
    </recommendedName>
</protein>
<keyword evidence="3" id="KW-1185">Reference proteome</keyword>
<dbReference type="Pfam" id="PF05709">
    <property type="entry name" value="Sipho_tail"/>
    <property type="match status" value="1"/>
</dbReference>
<accession>A0A919WEM1</accession>
<evidence type="ECO:0000313" key="3">
    <source>
        <dbReference type="Proteomes" id="UP000682111"/>
    </source>
</evidence>
<organism evidence="2 3">
    <name type="scientific">Robertmurraya siralis</name>
    <dbReference type="NCBI Taxonomy" id="77777"/>
    <lineage>
        <taxon>Bacteria</taxon>
        <taxon>Bacillati</taxon>
        <taxon>Bacillota</taxon>
        <taxon>Bacilli</taxon>
        <taxon>Bacillales</taxon>
        <taxon>Bacillaceae</taxon>
        <taxon>Robertmurraya</taxon>
    </lineage>
</organism>
<comment type="caution">
    <text evidence="2">The sequence shown here is derived from an EMBL/GenBank/DDBJ whole genome shotgun (WGS) entry which is preliminary data.</text>
</comment>
<feature type="domain" description="Siphovirus-type tail component RIFT-related" evidence="1">
    <location>
        <begin position="14"/>
        <end position="125"/>
    </location>
</feature>
<evidence type="ECO:0000259" key="1">
    <source>
        <dbReference type="Pfam" id="PF05709"/>
    </source>
</evidence>
<dbReference type="RefSeq" id="WP_212933190.1">
    <property type="nucleotide sequence ID" value="NZ_BORC01000001.1"/>
</dbReference>
<dbReference type="Gene3D" id="2.40.30.200">
    <property type="match status" value="1"/>
</dbReference>
<sequence>MSLIIKTLDNKQYDLTQYGLTYLSFMIDSLSPRVESENAEGADGHIDVEINYEGRTMTASYLIEASNIVDFTGLKDEVYKLFNGKSYFYLIDTRIPYKQWKVRTASKYVPEKVTPSMGTIDLDFISPSPYAESINKVELRHTSNFTLHNIGDVDIDMVTQQDTEIEFRGVSQGLTIRNNTTGQEWRYNGSTDEDDVIILKGIRSFKNGQSIFGQTNRKVLKFVPGWNDIEILNTEDYEITVRTRFYYI</sequence>
<dbReference type="AlphaFoldDB" id="A0A919WEM1"/>
<proteinExistence type="predicted"/>
<dbReference type="Proteomes" id="UP000682111">
    <property type="component" value="Unassembled WGS sequence"/>
</dbReference>
<reference evidence="2" key="1">
    <citation type="submission" date="2021-03" db="EMBL/GenBank/DDBJ databases">
        <title>Antimicrobial resistance genes in bacteria isolated from Japanese honey, and their potential for conferring macrolide and lincosamide resistance in the American foulbrood pathogen Paenibacillus larvae.</title>
        <authorList>
            <person name="Okamoto M."/>
            <person name="Kumagai M."/>
            <person name="Kanamori H."/>
            <person name="Takamatsu D."/>
        </authorList>
    </citation>
    <scope>NUCLEOTIDE SEQUENCE</scope>
    <source>
        <strain evidence="2">J27TS8</strain>
    </source>
</reference>
<gene>
    <name evidence="2" type="ORF">J27TS8_05310</name>
</gene>
<dbReference type="InterPro" id="IPR008841">
    <property type="entry name" value="Siphovirus-type_tail_N"/>
</dbReference>
<dbReference type="EMBL" id="BORC01000001">
    <property type="protein sequence ID" value="GIN60538.1"/>
    <property type="molecule type" value="Genomic_DNA"/>
</dbReference>
<evidence type="ECO:0000313" key="2">
    <source>
        <dbReference type="EMBL" id="GIN60538.1"/>
    </source>
</evidence>
<name>A0A919WEM1_9BACI</name>